<dbReference type="Proteomes" id="UP000295192">
    <property type="component" value="Unassembled WGS sequence"/>
</dbReference>
<accession>A0A484AS06</accession>
<gene>
    <name evidence="2" type="ORF">AWZ03_014121</name>
</gene>
<organism evidence="2 3">
    <name type="scientific">Drosophila navojoa</name>
    <name type="common">Fruit fly</name>
    <dbReference type="NCBI Taxonomy" id="7232"/>
    <lineage>
        <taxon>Eukaryota</taxon>
        <taxon>Metazoa</taxon>
        <taxon>Ecdysozoa</taxon>
        <taxon>Arthropoda</taxon>
        <taxon>Hexapoda</taxon>
        <taxon>Insecta</taxon>
        <taxon>Pterygota</taxon>
        <taxon>Neoptera</taxon>
        <taxon>Endopterygota</taxon>
        <taxon>Diptera</taxon>
        <taxon>Brachycera</taxon>
        <taxon>Muscomorpha</taxon>
        <taxon>Ephydroidea</taxon>
        <taxon>Drosophilidae</taxon>
        <taxon>Drosophila</taxon>
    </lineage>
</organism>
<dbReference type="GO" id="GO:0006406">
    <property type="term" value="P:mRNA export from nucleus"/>
    <property type="evidence" value="ECO:0007669"/>
    <property type="project" value="InterPro"/>
</dbReference>
<dbReference type="GO" id="GO:0005643">
    <property type="term" value="C:nuclear pore"/>
    <property type="evidence" value="ECO:0007669"/>
    <property type="project" value="InterPro"/>
</dbReference>
<reference evidence="2 3" key="1">
    <citation type="journal article" date="2019" name="J. Hered.">
        <title>An Improved Genome Assembly for Drosophila navojoa, the Basal Species in the mojavensis Cluster.</title>
        <authorList>
            <person name="Vanderlinde T."/>
            <person name="Dupim E.G."/>
            <person name="Nazario-Yepiz N.O."/>
            <person name="Carvalho A.B."/>
        </authorList>
    </citation>
    <scope>NUCLEOTIDE SEQUENCE [LARGE SCALE GENOMIC DNA]</scope>
    <source>
        <strain evidence="2">Navoj_Jal97</strain>
        <tissue evidence="2">Whole organism</tissue>
    </source>
</reference>
<evidence type="ECO:0000256" key="1">
    <source>
        <dbReference type="SAM" id="MobiDB-lite"/>
    </source>
</evidence>
<dbReference type="Gene3D" id="1.10.246.140">
    <property type="match status" value="1"/>
</dbReference>
<evidence type="ECO:0000313" key="3">
    <source>
        <dbReference type="Proteomes" id="UP000295192"/>
    </source>
</evidence>
<proteinExistence type="predicted"/>
<sequence>MEGRSGFYEKSSPNESSSKNEYKPLCWKSHQIIRRDEMKTIHELLYKLLKKYGWEDEIREKVRAIWERRGTDAKMNDVIHEIMPTASKSVPPDVSLELEVHLRNTLRSRYKL</sequence>
<comment type="caution">
    <text evidence="2">The sequence shown here is derived from an EMBL/GenBank/DDBJ whole genome shotgun (WGS) entry which is preliminary data.</text>
</comment>
<name>A0A484AS06_DRONA</name>
<dbReference type="GO" id="GO:0000124">
    <property type="term" value="C:SAGA complex"/>
    <property type="evidence" value="ECO:0007669"/>
    <property type="project" value="InterPro"/>
</dbReference>
<dbReference type="InterPro" id="IPR018783">
    <property type="entry name" value="TF_ENY2"/>
</dbReference>
<dbReference type="AlphaFoldDB" id="A0A484AS06"/>
<dbReference type="OMA" id="IWERRGT"/>
<evidence type="ECO:0008006" key="4">
    <source>
        <dbReference type="Google" id="ProtNLM"/>
    </source>
</evidence>
<dbReference type="Pfam" id="PF10163">
    <property type="entry name" value="EnY2"/>
    <property type="match status" value="1"/>
</dbReference>
<dbReference type="GO" id="GO:0003713">
    <property type="term" value="F:transcription coactivator activity"/>
    <property type="evidence" value="ECO:0007669"/>
    <property type="project" value="InterPro"/>
</dbReference>
<keyword evidence="3" id="KW-1185">Reference proteome</keyword>
<dbReference type="InterPro" id="IPR038212">
    <property type="entry name" value="TF_EnY2_sf"/>
</dbReference>
<protein>
    <recommendedName>
        <fullName evidence="4">Enhancer of yellow 2 transcription factor</fullName>
    </recommendedName>
</protein>
<feature type="region of interest" description="Disordered" evidence="1">
    <location>
        <begin position="1"/>
        <end position="21"/>
    </location>
</feature>
<feature type="compositionally biased region" description="Low complexity" evidence="1">
    <location>
        <begin position="8"/>
        <end position="19"/>
    </location>
</feature>
<dbReference type="EMBL" id="LSRL02001035">
    <property type="protein sequence ID" value="TDG39457.1"/>
    <property type="molecule type" value="Genomic_DNA"/>
</dbReference>
<evidence type="ECO:0000313" key="2">
    <source>
        <dbReference type="EMBL" id="TDG39457.1"/>
    </source>
</evidence>